<dbReference type="RefSeq" id="XP_022336124.1">
    <property type="nucleotide sequence ID" value="XM_022480416.1"/>
</dbReference>
<evidence type="ECO:0000313" key="4">
    <source>
        <dbReference type="RefSeq" id="XP_022335945.1"/>
    </source>
</evidence>
<sequence>MATKKEIEKLMKTCLSKDEQISYDSLIVLKKRAGYRQNHSLLLQCRIVPVFFQLLESIEVKMLTDRRRKTVDLLFSIFGDLCNLHECREEVFKHLYGLEFLVLFFCECDHESIQNRSCRTLANLAKHPGLCENIHKTEFMEKLVTRMSETQNIHHQQTYCRAVRLLGKTHHQKDRVLSQNAVYQVSKLIESADSAVRKEVFEVIEDYAVNRPTCEFATQLIRSGAFKVIVSKLSIKEDNSVFSLLCKLNQISNIRPEFGSAGGLQTFIEMFNEVEDTSVQLSILNIVCLCCKESVNRVKVRNFGGLKILCSTLSDDKYHKMHDRIISALQCFVFDEAGLNVLLEQNLVPILMQHLQRVAGFVSSTVNFQDYFSDKKLESTLPAFSPGIFQRFYQQLVHKQESFDCEQVSDTSKNVFSIDSPTYEPKSDWNMEEYRSGAKCKEIFEFRDVGSTSPASMSPLSTVSFYSPSLSPASDFSPPSSPGDRASSGVNNDPSYPFVCSLSYKTDASSPGGYSPGKGEGSVVEQGEYSESEDEEEVESLDTLTGNIDDEKAEDTSSEIKQVPKVNLFKQKRQAADMSDDEEMMESSSKKRKVVAFEETVVQGPPFTKKKRNGSCSTEQHILIVLSRISQMDDPSRYLMNVETICCCLDYLALVDKPEKRMARTVCRMISNPLCLKGLLDIHMPLLIYHKLLKNTEVSYTDKILKCFLKSKHESLKNKERNEMRSRSNSVDSTSSQFSFLDIDDSWSHDCSDRNSENQQNQDLTTGKSKTPVTSPNVTCLQKQNTEHSSASHESAREFEDLSFPFRAGLILLQDVSKVIDGPYGRGEVAHWFHKMNPDVRNMTLFSLLFALWNTGLTKHYFMKQKFMEAILQQLTSDDSSSFREAFIEALCFTGHIVFMSHEAPEKNDIEFTPVTFDNNSTTSANRCKFESVECKNISFCVQDTIISANRDILAQGSDLFKAMLEGHYSESKREEIDVANTTPFAVRYILHYLHGCDLSCEVLNSFSKGKKSDDALCDILDTAVLSHRYMLSDLLDYLLNVLKDMISPETACHVFHFALTYDYPDLVVNCVKMVFSSPLVAKRITGFQNFLSGPNAENFINVLFDLFLERNH</sequence>
<dbReference type="InterPro" id="IPR055445">
    <property type="entry name" value="ARM_ARMC5"/>
</dbReference>
<dbReference type="InterPro" id="IPR016024">
    <property type="entry name" value="ARM-type_fold"/>
</dbReference>
<feature type="region of interest" description="Disordered" evidence="1">
    <location>
        <begin position="750"/>
        <end position="777"/>
    </location>
</feature>
<keyword evidence="3" id="KW-1185">Reference proteome</keyword>
<dbReference type="InterPro" id="IPR011989">
    <property type="entry name" value="ARM-like"/>
</dbReference>
<dbReference type="GO" id="GO:0005829">
    <property type="term" value="C:cytosol"/>
    <property type="evidence" value="ECO:0007669"/>
    <property type="project" value="TreeGrafter"/>
</dbReference>
<dbReference type="Proteomes" id="UP000694844">
    <property type="component" value="Chromosome 5"/>
</dbReference>
<feature type="domain" description="BTB" evidence="2">
    <location>
        <begin position="936"/>
        <end position="995"/>
    </location>
</feature>
<proteinExistence type="predicted"/>
<dbReference type="SUPFAM" id="SSF48371">
    <property type="entry name" value="ARM repeat"/>
    <property type="match status" value="1"/>
</dbReference>
<feature type="region of interest" description="Disordered" evidence="1">
    <location>
        <begin position="571"/>
        <end position="590"/>
    </location>
</feature>
<dbReference type="RefSeq" id="XP_022335945.1">
    <property type="nucleotide sequence ID" value="XM_022480237.1"/>
</dbReference>
<dbReference type="InterPro" id="IPR011333">
    <property type="entry name" value="SKP1/BTB/POZ_sf"/>
</dbReference>
<evidence type="ECO:0000313" key="5">
    <source>
        <dbReference type="RefSeq" id="XP_022336124.1"/>
    </source>
</evidence>
<dbReference type="InterPro" id="IPR000210">
    <property type="entry name" value="BTB/POZ_dom"/>
</dbReference>
<feature type="region of interest" description="Disordered" evidence="1">
    <location>
        <begin position="509"/>
        <end position="558"/>
    </location>
</feature>
<dbReference type="GeneID" id="111132431"/>
<dbReference type="SMART" id="SM00225">
    <property type="entry name" value="BTB"/>
    <property type="match status" value="1"/>
</dbReference>
<gene>
    <name evidence="4" type="primary">LOC111132431</name>
    <name evidence="5" type="synonym">LOC111132586</name>
</gene>
<dbReference type="SUPFAM" id="SSF54695">
    <property type="entry name" value="POZ domain"/>
    <property type="match status" value="1"/>
</dbReference>
<evidence type="ECO:0000313" key="3">
    <source>
        <dbReference type="Proteomes" id="UP000694844"/>
    </source>
</evidence>
<dbReference type="KEGG" id="cvn:111132586"/>
<reference evidence="4 5" key="1">
    <citation type="submission" date="2025-04" db="UniProtKB">
        <authorList>
            <consortium name="RefSeq"/>
        </authorList>
    </citation>
    <scope>IDENTIFICATION</scope>
    <source>
        <tissue evidence="4 5">Whole sample</tissue>
    </source>
</reference>
<dbReference type="OrthoDB" id="6086604at2759"/>
<dbReference type="Gene3D" id="3.30.710.10">
    <property type="entry name" value="Potassium Channel Kv1.1, Chain A"/>
    <property type="match status" value="1"/>
</dbReference>
<accession>A0A8B8E717</accession>
<dbReference type="Pfam" id="PF24768">
    <property type="entry name" value="ARM_ARMC5"/>
    <property type="match status" value="1"/>
</dbReference>
<feature type="compositionally biased region" description="Acidic residues" evidence="1">
    <location>
        <begin position="528"/>
        <end position="540"/>
    </location>
</feature>
<dbReference type="AlphaFoldDB" id="A0A8B8E717"/>
<dbReference type="PANTHER" id="PTHR23312">
    <property type="entry name" value="ARMC5 ARMADILLO REPEAT-CONTAINING -RELATED"/>
    <property type="match status" value="1"/>
</dbReference>
<feature type="compositionally biased region" description="Polar residues" evidence="1">
    <location>
        <begin position="757"/>
        <end position="777"/>
    </location>
</feature>
<dbReference type="PANTHER" id="PTHR23312:SF8">
    <property type="entry name" value="ARMADILLO REPEAT-CONTAINING PROTEIN 5"/>
    <property type="match status" value="1"/>
</dbReference>
<dbReference type="PROSITE" id="PS50097">
    <property type="entry name" value="BTB"/>
    <property type="match status" value="1"/>
</dbReference>
<organism evidence="3 4">
    <name type="scientific">Crassostrea virginica</name>
    <name type="common">Eastern oyster</name>
    <dbReference type="NCBI Taxonomy" id="6565"/>
    <lineage>
        <taxon>Eukaryota</taxon>
        <taxon>Metazoa</taxon>
        <taxon>Spiralia</taxon>
        <taxon>Lophotrochozoa</taxon>
        <taxon>Mollusca</taxon>
        <taxon>Bivalvia</taxon>
        <taxon>Autobranchia</taxon>
        <taxon>Pteriomorphia</taxon>
        <taxon>Ostreida</taxon>
        <taxon>Ostreoidea</taxon>
        <taxon>Ostreidae</taxon>
        <taxon>Crassostrea</taxon>
    </lineage>
</organism>
<feature type="region of interest" description="Disordered" evidence="1">
    <location>
        <begin position="471"/>
        <end position="492"/>
    </location>
</feature>
<dbReference type="GO" id="GO:0009653">
    <property type="term" value="P:anatomical structure morphogenesis"/>
    <property type="evidence" value="ECO:0007669"/>
    <property type="project" value="TreeGrafter"/>
</dbReference>
<dbReference type="Pfam" id="PF00651">
    <property type="entry name" value="BTB"/>
    <property type="match status" value="1"/>
</dbReference>
<name>A0A8B8E717_CRAVI</name>
<dbReference type="KEGG" id="cvn:111132431"/>
<evidence type="ECO:0000259" key="2">
    <source>
        <dbReference type="PROSITE" id="PS50097"/>
    </source>
</evidence>
<protein>
    <submittedName>
        <fullName evidence="4">Uncharacterized protein LOC111132431</fullName>
    </submittedName>
    <submittedName>
        <fullName evidence="5">Uncharacterized protein LOC111132586</fullName>
    </submittedName>
</protein>
<evidence type="ECO:0000256" key="1">
    <source>
        <dbReference type="SAM" id="MobiDB-lite"/>
    </source>
</evidence>
<dbReference type="Gene3D" id="1.25.10.10">
    <property type="entry name" value="Leucine-rich Repeat Variant"/>
    <property type="match status" value="1"/>
</dbReference>